<dbReference type="Proteomes" id="UP000239936">
    <property type="component" value="Unassembled WGS sequence"/>
</dbReference>
<evidence type="ECO:0000256" key="1">
    <source>
        <dbReference type="ARBA" id="ARBA00022649"/>
    </source>
</evidence>
<dbReference type="PANTHER" id="PTHR38813">
    <property type="match status" value="1"/>
</dbReference>
<dbReference type="RefSeq" id="WP_105074905.1">
    <property type="nucleotide sequence ID" value="NZ_PPGH01000038.1"/>
</dbReference>
<dbReference type="InterPro" id="IPR007712">
    <property type="entry name" value="RelE/ParE_toxin"/>
</dbReference>
<keyword evidence="1" id="KW-1277">Toxin-antitoxin system</keyword>
<evidence type="ECO:0000313" key="2">
    <source>
        <dbReference type="EMBL" id="PQJ94937.1"/>
    </source>
</evidence>
<dbReference type="InterPro" id="IPR052747">
    <property type="entry name" value="TA_system_RelE_toxin"/>
</dbReference>
<gene>
    <name evidence="2" type="ORF">CXB77_17605</name>
</gene>
<dbReference type="Gene3D" id="3.30.2310.20">
    <property type="entry name" value="RelE-like"/>
    <property type="match status" value="1"/>
</dbReference>
<keyword evidence="3" id="KW-1185">Reference proteome</keyword>
<evidence type="ECO:0000313" key="3">
    <source>
        <dbReference type="Proteomes" id="UP000239936"/>
    </source>
</evidence>
<dbReference type="SUPFAM" id="SSF143011">
    <property type="entry name" value="RelE-like"/>
    <property type="match status" value="1"/>
</dbReference>
<accession>A0A2S7XMG6</accession>
<dbReference type="PANTHER" id="PTHR38813:SF1">
    <property type="entry name" value="TOXIN RELE1-RELATED"/>
    <property type="match status" value="1"/>
</dbReference>
<dbReference type="AlphaFoldDB" id="A0A2S7XMG6"/>
<reference evidence="2 3" key="1">
    <citation type="submission" date="2018-01" db="EMBL/GenBank/DDBJ databases">
        <title>The complete genome sequence of Chromatium okenii LaCa, a purple sulfur bacterium with a turbulent life.</title>
        <authorList>
            <person name="Luedin S.M."/>
            <person name="Liechti N."/>
            <person name="Storelli N."/>
            <person name="Danza F."/>
            <person name="Wittwer M."/>
            <person name="Pothier J.F."/>
            <person name="Tonolla M.A."/>
        </authorList>
    </citation>
    <scope>NUCLEOTIDE SEQUENCE [LARGE SCALE GENOMIC DNA]</scope>
    <source>
        <strain evidence="2 3">LaCa</strain>
    </source>
</reference>
<sequence>MRLIYTQSFNRDLDKIMHLPVVKQRLAHLLLSLQQATSLTELNGVKKLQGYDSYYRIRVGNYRLGLKQTENHIEVVRFLHRKDIYRLFP</sequence>
<dbReference type="EMBL" id="PPGH01000038">
    <property type="protein sequence ID" value="PQJ94937.1"/>
    <property type="molecule type" value="Genomic_DNA"/>
</dbReference>
<name>A0A2S7XMG6_9GAMM</name>
<dbReference type="OrthoDB" id="5570653at2"/>
<proteinExistence type="predicted"/>
<protein>
    <submittedName>
        <fullName evidence="2">Plasmid stabilization protein</fullName>
    </submittedName>
</protein>
<dbReference type="Pfam" id="PF05016">
    <property type="entry name" value="ParE_toxin"/>
    <property type="match status" value="1"/>
</dbReference>
<organism evidence="2 3">
    <name type="scientific">Chromatium okenii</name>
    <dbReference type="NCBI Taxonomy" id="61644"/>
    <lineage>
        <taxon>Bacteria</taxon>
        <taxon>Pseudomonadati</taxon>
        <taxon>Pseudomonadota</taxon>
        <taxon>Gammaproteobacteria</taxon>
        <taxon>Chromatiales</taxon>
        <taxon>Chromatiaceae</taxon>
        <taxon>Chromatium</taxon>
    </lineage>
</organism>
<dbReference type="InterPro" id="IPR035093">
    <property type="entry name" value="RelE/ParE_toxin_dom_sf"/>
</dbReference>
<comment type="caution">
    <text evidence="2">The sequence shown here is derived from an EMBL/GenBank/DDBJ whole genome shotgun (WGS) entry which is preliminary data.</text>
</comment>